<feature type="transmembrane region" description="Helical" evidence="2">
    <location>
        <begin position="155"/>
        <end position="179"/>
    </location>
</feature>
<dbReference type="Proteomes" id="UP000274922">
    <property type="component" value="Unassembled WGS sequence"/>
</dbReference>
<feature type="compositionally biased region" description="Polar residues" evidence="1">
    <location>
        <begin position="259"/>
        <end position="268"/>
    </location>
</feature>
<feature type="region of interest" description="Disordered" evidence="1">
    <location>
        <begin position="1"/>
        <end position="22"/>
    </location>
</feature>
<evidence type="ECO:0000256" key="1">
    <source>
        <dbReference type="SAM" id="MobiDB-lite"/>
    </source>
</evidence>
<feature type="compositionally biased region" description="Pro residues" evidence="1">
    <location>
        <begin position="201"/>
        <end position="210"/>
    </location>
</feature>
<feature type="transmembrane region" description="Helical" evidence="2">
    <location>
        <begin position="81"/>
        <end position="102"/>
    </location>
</feature>
<feature type="region of interest" description="Disordered" evidence="1">
    <location>
        <begin position="190"/>
        <end position="319"/>
    </location>
</feature>
<sequence>MALLGSRPAKIKKSRSDTGLDGSVQASAAVHPIEPRVMLSSRPRFAVRGYQVVVCVLLVILTHLQIAEFIAAYRLGPMTRWVYALCSFGLTHALSLLVVGTWRHVRKAQATRRVLMIETLLDGIGVIAWVGTTVGSGFEGRGCTTGQSGCDHWRMVIVGLSLCSLGWLFSWGLSCGAIYRCVFNRDAQAPPSPHALREPAGPRPPPPRPPMLHRDDSQTSLGSTASSGRLGSQPSQGSQYLGDLPAGAHTRSHHALLSPQASTHSLRSGQEVGSGYGDAAPGGPAVPPRPPLFASQPQLQFPVPPRHPSSASHEMISGR</sequence>
<feature type="transmembrane region" description="Helical" evidence="2">
    <location>
        <begin position="114"/>
        <end position="135"/>
    </location>
</feature>
<reference evidence="4" key="1">
    <citation type="journal article" date="2018" name="Nat. Microbiol.">
        <title>Leveraging single-cell genomics to expand the fungal tree of life.</title>
        <authorList>
            <person name="Ahrendt S.R."/>
            <person name="Quandt C.A."/>
            <person name="Ciobanu D."/>
            <person name="Clum A."/>
            <person name="Salamov A."/>
            <person name="Andreopoulos B."/>
            <person name="Cheng J.F."/>
            <person name="Woyke T."/>
            <person name="Pelin A."/>
            <person name="Henrissat B."/>
            <person name="Reynolds N.K."/>
            <person name="Benny G.L."/>
            <person name="Smith M.E."/>
            <person name="James T.Y."/>
            <person name="Grigoriev I.V."/>
        </authorList>
    </citation>
    <scope>NUCLEOTIDE SEQUENCE [LARGE SCALE GENOMIC DNA]</scope>
    <source>
        <strain evidence="4">ATCC 52028</strain>
    </source>
</reference>
<keyword evidence="2" id="KW-0472">Membrane</keyword>
<organism evidence="3 4">
    <name type="scientific">Caulochytrium protostelioides</name>
    <dbReference type="NCBI Taxonomy" id="1555241"/>
    <lineage>
        <taxon>Eukaryota</taxon>
        <taxon>Fungi</taxon>
        <taxon>Fungi incertae sedis</taxon>
        <taxon>Chytridiomycota</taxon>
        <taxon>Chytridiomycota incertae sedis</taxon>
        <taxon>Chytridiomycetes</taxon>
        <taxon>Caulochytriales</taxon>
        <taxon>Caulochytriaceae</taxon>
        <taxon>Caulochytrium</taxon>
    </lineage>
</organism>
<evidence type="ECO:0000313" key="3">
    <source>
        <dbReference type="EMBL" id="RKP03375.1"/>
    </source>
</evidence>
<keyword evidence="2" id="KW-0812">Transmembrane</keyword>
<proteinExistence type="predicted"/>
<feature type="compositionally biased region" description="Polar residues" evidence="1">
    <location>
        <begin position="218"/>
        <end position="239"/>
    </location>
</feature>
<evidence type="ECO:0000256" key="2">
    <source>
        <dbReference type="SAM" id="Phobius"/>
    </source>
</evidence>
<dbReference type="EMBL" id="ML014124">
    <property type="protein sequence ID" value="RKP03375.1"/>
    <property type="molecule type" value="Genomic_DNA"/>
</dbReference>
<protein>
    <submittedName>
        <fullName evidence="3">Uncharacterized protein</fullName>
    </submittedName>
</protein>
<accession>A0A4P9XD51</accession>
<gene>
    <name evidence="3" type="ORF">CXG81DRAFT_24030</name>
</gene>
<keyword evidence="4" id="KW-1185">Reference proteome</keyword>
<name>A0A4P9XD51_9FUNG</name>
<evidence type="ECO:0000313" key="4">
    <source>
        <dbReference type="Proteomes" id="UP000274922"/>
    </source>
</evidence>
<feature type="transmembrane region" description="Helical" evidence="2">
    <location>
        <begin position="52"/>
        <end position="75"/>
    </location>
</feature>
<dbReference type="AlphaFoldDB" id="A0A4P9XD51"/>
<keyword evidence="2" id="KW-1133">Transmembrane helix</keyword>